<feature type="transmembrane region" description="Helical" evidence="1">
    <location>
        <begin position="36"/>
        <end position="53"/>
    </location>
</feature>
<accession>A0A2P2IAG4</accession>
<keyword evidence="1" id="KW-0472">Membrane</keyword>
<evidence type="ECO:0000313" key="3">
    <source>
        <dbReference type="EMBL" id="LAB71001.1"/>
    </source>
</evidence>
<dbReference type="AlphaFoldDB" id="A0A2P2IAG4"/>
<organism evidence="3">
    <name type="scientific">Hirondellea gigas</name>
    <dbReference type="NCBI Taxonomy" id="1518452"/>
    <lineage>
        <taxon>Eukaryota</taxon>
        <taxon>Metazoa</taxon>
        <taxon>Ecdysozoa</taxon>
        <taxon>Arthropoda</taxon>
        <taxon>Crustacea</taxon>
        <taxon>Multicrustacea</taxon>
        <taxon>Malacostraca</taxon>
        <taxon>Eumalacostraca</taxon>
        <taxon>Peracarida</taxon>
        <taxon>Amphipoda</taxon>
        <taxon>Amphilochidea</taxon>
        <taxon>Lysianassida</taxon>
        <taxon>Lysianassidira</taxon>
        <taxon>Lysianassoidea</taxon>
        <taxon>Lysianassidae</taxon>
        <taxon>Hirondellea</taxon>
    </lineage>
</organism>
<dbReference type="Gene3D" id="1.10.10.10">
    <property type="entry name" value="Winged helix-like DNA-binding domain superfamily/Winged helix DNA-binding domain"/>
    <property type="match status" value="2"/>
</dbReference>
<dbReference type="Pfam" id="PF07553">
    <property type="entry name" value="Lipoprotein_Ltp"/>
    <property type="match status" value="2"/>
</dbReference>
<dbReference type="InterPro" id="IPR036388">
    <property type="entry name" value="WH-like_DNA-bd_sf"/>
</dbReference>
<name>A0A2P2IAG4_9CRUS</name>
<sequence length="175" mass="19863">MKMTKCKACNKDIAKGVKKCVHCGKDQRGFFMRHKFLSGFMILILISILGGALDENEQSSSNNQTVPRETVSNNVPREYMSALKKAKTYAATMNMSKIGVYNQLISEYGEKFPVEAAEYAMENISFNWKQNALKKARTYANTMDMSNSAIYEQLISEYGENFTKEEAQYAIDNLK</sequence>
<feature type="domain" description="Putative host cell surface-exposed lipoprotein Ltp-like HTH region" evidence="2">
    <location>
        <begin position="127"/>
        <end position="174"/>
    </location>
</feature>
<proteinExistence type="evidence at transcript level"/>
<dbReference type="EMBL" id="IACF01005416">
    <property type="protein sequence ID" value="LAB71001.1"/>
    <property type="molecule type" value="mRNA"/>
</dbReference>
<dbReference type="InterPro" id="IPR011434">
    <property type="entry name" value="Ltp-like_HTH"/>
</dbReference>
<reference evidence="3" key="1">
    <citation type="journal article" date="2018" name="Biosci. Biotechnol. Biochem.">
        <title>Polysaccharide hydrolase of the hadal zone amphipods Hirondellea gigas.</title>
        <authorList>
            <person name="Kobayashi H."/>
            <person name="Nagahama T."/>
            <person name="Arai W."/>
            <person name="Sasagawa Y."/>
            <person name="Umeda M."/>
            <person name="Hayashi T."/>
            <person name="Nikaido I."/>
            <person name="Watanabe H."/>
            <person name="Oguri K."/>
            <person name="Kitazato H."/>
            <person name="Fujioka K."/>
            <person name="Kido Y."/>
            <person name="Takami H."/>
        </authorList>
    </citation>
    <scope>NUCLEOTIDE SEQUENCE</scope>
    <source>
        <tissue evidence="3">Whole body</tissue>
    </source>
</reference>
<keyword evidence="1" id="KW-1133">Transmembrane helix</keyword>
<feature type="domain" description="Putative host cell surface-exposed lipoprotein Ltp-like HTH region" evidence="2">
    <location>
        <begin position="78"/>
        <end position="124"/>
    </location>
</feature>
<protein>
    <submittedName>
        <fullName evidence="3">Immunity protein</fullName>
    </submittedName>
</protein>
<evidence type="ECO:0000256" key="1">
    <source>
        <dbReference type="SAM" id="Phobius"/>
    </source>
</evidence>
<evidence type="ECO:0000259" key="2">
    <source>
        <dbReference type="Pfam" id="PF07553"/>
    </source>
</evidence>
<keyword evidence="1" id="KW-0812">Transmembrane</keyword>